<keyword evidence="5" id="KW-0443">Lipid metabolism</keyword>
<keyword evidence="9" id="KW-1185">Reference proteome</keyword>
<dbReference type="InterPro" id="IPR009081">
    <property type="entry name" value="PP-bd_ACP"/>
</dbReference>
<evidence type="ECO:0000256" key="5">
    <source>
        <dbReference type="ARBA" id="ARBA00023098"/>
    </source>
</evidence>
<comment type="caution">
    <text evidence="8">The sequence shown here is derived from an EMBL/GenBank/DDBJ whole genome shotgun (WGS) entry which is preliminary data.</text>
</comment>
<dbReference type="InterPro" id="IPR036736">
    <property type="entry name" value="ACP-like_sf"/>
</dbReference>
<evidence type="ECO:0000256" key="3">
    <source>
        <dbReference type="ARBA" id="ARBA00022553"/>
    </source>
</evidence>
<keyword evidence="1" id="KW-0596">Phosphopantetheine</keyword>
<evidence type="ECO:0000313" key="9">
    <source>
        <dbReference type="Proteomes" id="UP000181790"/>
    </source>
</evidence>
<accession>A0A1S2VM16</accession>
<keyword evidence="6" id="KW-0275">Fatty acid biosynthesis</keyword>
<dbReference type="PANTHER" id="PTHR20863">
    <property type="entry name" value="ACYL CARRIER PROTEIN"/>
    <property type="match status" value="1"/>
</dbReference>
<dbReference type="PROSITE" id="PS50075">
    <property type="entry name" value="CARRIER"/>
    <property type="match status" value="1"/>
</dbReference>
<dbReference type="Pfam" id="PF00550">
    <property type="entry name" value="PP-binding"/>
    <property type="match status" value="1"/>
</dbReference>
<dbReference type="InterPro" id="IPR003231">
    <property type="entry name" value="ACP"/>
</dbReference>
<dbReference type="EMBL" id="MORL01000005">
    <property type="protein sequence ID" value="OIN58838.1"/>
    <property type="molecule type" value="Genomic_DNA"/>
</dbReference>
<dbReference type="AlphaFoldDB" id="A0A1S2VM16"/>
<gene>
    <name evidence="8" type="ORF">BLX24_11440</name>
</gene>
<dbReference type="GO" id="GO:0000035">
    <property type="term" value="F:acyl binding"/>
    <property type="evidence" value="ECO:0007669"/>
    <property type="project" value="TreeGrafter"/>
</dbReference>
<keyword evidence="2" id="KW-0444">Lipid biosynthesis</keyword>
<evidence type="ECO:0000256" key="1">
    <source>
        <dbReference type="ARBA" id="ARBA00022450"/>
    </source>
</evidence>
<dbReference type="Proteomes" id="UP000181790">
    <property type="component" value="Unassembled WGS sequence"/>
</dbReference>
<dbReference type="RefSeq" id="WP_071503289.1">
    <property type="nucleotide sequence ID" value="NZ_MORL01000005.1"/>
</dbReference>
<proteinExistence type="predicted"/>
<dbReference type="PANTHER" id="PTHR20863:SF76">
    <property type="entry name" value="CARRIER DOMAIN-CONTAINING PROTEIN"/>
    <property type="match status" value="1"/>
</dbReference>
<evidence type="ECO:0000259" key="7">
    <source>
        <dbReference type="PROSITE" id="PS50075"/>
    </source>
</evidence>
<sequence>MKEKVIDILCNFGINRNAITDNVHFTRDLGLDSLDTVDLIMQLEQEFGLRIPDEDYPKLTTLAGVTHYLQHEQQVAEMA</sequence>
<dbReference type="GO" id="GO:0000036">
    <property type="term" value="F:acyl carrier activity"/>
    <property type="evidence" value="ECO:0007669"/>
    <property type="project" value="TreeGrafter"/>
</dbReference>
<reference evidence="8 9" key="1">
    <citation type="submission" date="2016-10" db="EMBL/GenBank/DDBJ databases">
        <title>Arsenicibacter rosenii gen. nov., sp. nov., an efficient arsenic-methylating bacterium isolated from an arsenic-contaminated paddy soil.</title>
        <authorList>
            <person name="Huang K."/>
        </authorList>
    </citation>
    <scope>NUCLEOTIDE SEQUENCE [LARGE SCALE GENOMIC DNA]</scope>
    <source>
        <strain evidence="8 9">SM-1</strain>
    </source>
</reference>
<keyword evidence="4" id="KW-0276">Fatty acid metabolism</keyword>
<feature type="domain" description="Carrier" evidence="7">
    <location>
        <begin position="1"/>
        <end position="73"/>
    </location>
</feature>
<dbReference type="NCBIfam" id="NF002148">
    <property type="entry name" value="PRK00982.1-2"/>
    <property type="match status" value="1"/>
</dbReference>
<name>A0A1S2VM16_9BACT</name>
<dbReference type="InterPro" id="IPR006162">
    <property type="entry name" value="Ppantetheine_attach_site"/>
</dbReference>
<evidence type="ECO:0000256" key="6">
    <source>
        <dbReference type="ARBA" id="ARBA00023160"/>
    </source>
</evidence>
<evidence type="ECO:0000256" key="2">
    <source>
        <dbReference type="ARBA" id="ARBA00022516"/>
    </source>
</evidence>
<dbReference type="PROSITE" id="PS00012">
    <property type="entry name" value="PHOSPHOPANTETHEINE"/>
    <property type="match status" value="1"/>
</dbReference>
<organism evidence="8 9">
    <name type="scientific">Arsenicibacter rosenii</name>
    <dbReference type="NCBI Taxonomy" id="1750698"/>
    <lineage>
        <taxon>Bacteria</taxon>
        <taxon>Pseudomonadati</taxon>
        <taxon>Bacteroidota</taxon>
        <taxon>Cytophagia</taxon>
        <taxon>Cytophagales</taxon>
        <taxon>Spirosomataceae</taxon>
        <taxon>Arsenicibacter</taxon>
    </lineage>
</organism>
<keyword evidence="3" id="KW-0597">Phosphoprotein</keyword>
<dbReference type="Gene3D" id="1.10.1200.10">
    <property type="entry name" value="ACP-like"/>
    <property type="match status" value="1"/>
</dbReference>
<dbReference type="SUPFAM" id="SSF47336">
    <property type="entry name" value="ACP-like"/>
    <property type="match status" value="1"/>
</dbReference>
<dbReference type="OrthoDB" id="9804551at2"/>
<evidence type="ECO:0000256" key="4">
    <source>
        <dbReference type="ARBA" id="ARBA00022832"/>
    </source>
</evidence>
<evidence type="ECO:0000313" key="8">
    <source>
        <dbReference type="EMBL" id="OIN58838.1"/>
    </source>
</evidence>
<protein>
    <submittedName>
        <fullName evidence="8">Phosphopantetheine-binding protein</fullName>
    </submittedName>
</protein>